<keyword evidence="3" id="KW-1185">Reference proteome</keyword>
<dbReference type="CDD" id="cd00448">
    <property type="entry name" value="YjgF_YER057c_UK114_family"/>
    <property type="match status" value="1"/>
</dbReference>
<dbReference type="EMBL" id="CABFOC020000082">
    <property type="protein sequence ID" value="CAH0057883.1"/>
    <property type="molecule type" value="Genomic_DNA"/>
</dbReference>
<dbReference type="GO" id="GO:0005739">
    <property type="term" value="C:mitochondrion"/>
    <property type="evidence" value="ECO:0007669"/>
    <property type="project" value="UniProtKB-ARBA"/>
</dbReference>
<accession>A0A9N9ZMC1</accession>
<dbReference type="Gene3D" id="3.30.1330.40">
    <property type="entry name" value="RutC-like"/>
    <property type="match status" value="1"/>
</dbReference>
<dbReference type="InterPro" id="IPR006056">
    <property type="entry name" value="RidA"/>
</dbReference>
<reference evidence="2" key="1">
    <citation type="submission" date="2021-10" db="EMBL/GenBank/DDBJ databases">
        <authorList>
            <person name="Piombo E."/>
        </authorList>
    </citation>
    <scope>NUCLEOTIDE SEQUENCE</scope>
</reference>
<dbReference type="InterPro" id="IPR006175">
    <property type="entry name" value="YjgF/YER057c/UK114"/>
</dbReference>
<dbReference type="SUPFAM" id="SSF55298">
    <property type="entry name" value="YjgF-like"/>
    <property type="match status" value="1"/>
</dbReference>
<dbReference type="FunFam" id="3.30.1330.40:FF:000001">
    <property type="entry name" value="L-PSP family endoribonuclease"/>
    <property type="match status" value="1"/>
</dbReference>
<name>A0A9N9ZMC1_9HYPO</name>
<dbReference type="GO" id="GO:0005829">
    <property type="term" value="C:cytosol"/>
    <property type="evidence" value="ECO:0007669"/>
    <property type="project" value="TreeGrafter"/>
</dbReference>
<proteinExistence type="inferred from homology"/>
<gene>
    <name evidence="2" type="ORF">CSOL1703_00008360</name>
</gene>
<evidence type="ECO:0000256" key="1">
    <source>
        <dbReference type="ARBA" id="ARBA00010552"/>
    </source>
</evidence>
<dbReference type="Pfam" id="PF01042">
    <property type="entry name" value="Ribonuc_L-PSP"/>
    <property type="match status" value="1"/>
</dbReference>
<comment type="similarity">
    <text evidence="1">Belongs to the RutC family.</text>
</comment>
<protein>
    <submittedName>
        <fullName evidence="2">Uncharacterized protein</fullName>
    </submittedName>
</protein>
<dbReference type="AlphaFoldDB" id="A0A9N9ZMC1"/>
<dbReference type="InterPro" id="IPR035959">
    <property type="entry name" value="RutC-like_sf"/>
</dbReference>
<dbReference type="PANTHER" id="PTHR11803:SF42">
    <property type="entry name" value="MMF1"/>
    <property type="match status" value="1"/>
</dbReference>
<evidence type="ECO:0000313" key="3">
    <source>
        <dbReference type="Proteomes" id="UP000775872"/>
    </source>
</evidence>
<dbReference type="GO" id="GO:0019239">
    <property type="term" value="F:deaminase activity"/>
    <property type="evidence" value="ECO:0007669"/>
    <property type="project" value="TreeGrafter"/>
</dbReference>
<dbReference type="PANTHER" id="PTHR11803">
    <property type="entry name" value="2-IMINOBUTANOATE/2-IMINOPROPANOATE DEAMINASE RIDA"/>
    <property type="match status" value="1"/>
</dbReference>
<dbReference type="Proteomes" id="UP000775872">
    <property type="component" value="Unassembled WGS sequence"/>
</dbReference>
<evidence type="ECO:0000313" key="2">
    <source>
        <dbReference type="EMBL" id="CAH0057883.1"/>
    </source>
</evidence>
<dbReference type="OrthoDB" id="309640at2759"/>
<dbReference type="NCBIfam" id="TIGR00004">
    <property type="entry name" value="Rid family detoxifying hydrolase"/>
    <property type="match status" value="1"/>
</dbReference>
<comment type="caution">
    <text evidence="2">The sequence shown here is derived from an EMBL/GenBank/DDBJ whole genome shotgun (WGS) entry which is preliminary data.</text>
</comment>
<sequence length="129" mass="13883">MPHKKEKVHATNAPAPPSFLSQGVVVGDMVYVSGAIGVDPKTNQLVEGTIQDRTTQCLKNISSILNAAGTSIENAVKVNVFITDMSNYDLMNQAYSEVFNQGVVPVRTCVAVKQLPRLTDVEIEASAHL</sequence>
<organism evidence="2 3">
    <name type="scientific">Clonostachys solani</name>
    <dbReference type="NCBI Taxonomy" id="160281"/>
    <lineage>
        <taxon>Eukaryota</taxon>
        <taxon>Fungi</taxon>
        <taxon>Dikarya</taxon>
        <taxon>Ascomycota</taxon>
        <taxon>Pezizomycotina</taxon>
        <taxon>Sordariomycetes</taxon>
        <taxon>Hypocreomycetidae</taxon>
        <taxon>Hypocreales</taxon>
        <taxon>Bionectriaceae</taxon>
        <taxon>Clonostachys</taxon>
    </lineage>
</organism>